<protein>
    <submittedName>
        <fullName evidence="1">Uncharacterized protein</fullName>
    </submittedName>
</protein>
<reference evidence="1 3" key="1">
    <citation type="journal article" date="2015" name="Biotechnol. Bioeng.">
        <title>Genome sequence and phenotypic characterization of Caulobacter segnis.</title>
        <authorList>
            <person name="Patel S."/>
            <person name="Fletcher B."/>
            <person name="Scott D.C."/>
            <person name="Ely B."/>
        </authorList>
    </citation>
    <scope>NUCLEOTIDE SEQUENCE [LARGE SCALE GENOMIC DNA]</scope>
    <source>
        <strain evidence="1 3">PS02</strain>
    </source>
</reference>
<keyword evidence="4" id="KW-1185">Reference proteome</keyword>
<dbReference type="RefSeq" id="WP_063601172.1">
    <property type="nucleotide sequence ID" value="NZ_LITQ01000015.1"/>
</dbReference>
<reference evidence="2 4" key="2">
    <citation type="journal article" date="2016" name="Front. Microbiol.">
        <title>Industrial Acetogenic Biocatalysts: A Comparative Metabolic and Genomic Analysis.</title>
        <authorList>
            <person name="Bengelsdorf F."/>
            <person name="Poehlein A."/>
            <person name="Sonja S."/>
            <person name="Erz C."/>
            <person name="Hummel T."/>
            <person name="Hoffmeister S."/>
            <person name="Daniel R."/>
            <person name="Durre P."/>
        </authorList>
    </citation>
    <scope>NUCLEOTIDE SEQUENCE [LARGE SCALE GENOMIC DNA]</scope>
    <source>
        <strain evidence="2 4">PTA-10522</strain>
    </source>
</reference>
<dbReference type="Proteomes" id="UP000077384">
    <property type="component" value="Unassembled WGS sequence"/>
</dbReference>
<evidence type="ECO:0000313" key="2">
    <source>
        <dbReference type="EMBL" id="OBR90778.1"/>
    </source>
</evidence>
<name>A0A162JBG7_9CLOT</name>
<dbReference type="EMBL" id="LROR01000088">
    <property type="protein sequence ID" value="OBR90778.1"/>
    <property type="molecule type" value="Genomic_DNA"/>
</dbReference>
<gene>
    <name evidence="2" type="ORF">CLCOS_37530</name>
    <name evidence="1" type="ORF">WX73_00353</name>
</gene>
<proteinExistence type="predicted"/>
<sequence length="68" mass="7688">MDDLKFKIVEVKKKPDVTTITAECLKDGEGVKANIPTMFMIDRDFVKIALKQSYLEQIGNSIKEGEII</sequence>
<evidence type="ECO:0000313" key="1">
    <source>
        <dbReference type="EMBL" id="OAA93035.1"/>
    </source>
</evidence>
<evidence type="ECO:0000313" key="3">
    <source>
        <dbReference type="Proteomes" id="UP000077384"/>
    </source>
</evidence>
<dbReference type="PATRIC" id="fig|1705578.3.peg.736"/>
<dbReference type="Proteomes" id="UP000093694">
    <property type="component" value="Unassembled WGS sequence"/>
</dbReference>
<comment type="caution">
    <text evidence="1">The sequence shown here is derived from an EMBL/GenBank/DDBJ whole genome shotgun (WGS) entry which is preliminary data.</text>
</comment>
<dbReference type="EMBL" id="LITQ01000015">
    <property type="protein sequence ID" value="OAA93035.1"/>
    <property type="molecule type" value="Genomic_DNA"/>
</dbReference>
<organism evidence="1 3">
    <name type="scientific">Clostridium coskatii</name>
    <dbReference type="NCBI Taxonomy" id="1705578"/>
    <lineage>
        <taxon>Bacteria</taxon>
        <taxon>Bacillati</taxon>
        <taxon>Bacillota</taxon>
        <taxon>Clostridia</taxon>
        <taxon>Eubacteriales</taxon>
        <taxon>Clostridiaceae</taxon>
        <taxon>Clostridium</taxon>
    </lineage>
</organism>
<accession>A0A162JBG7</accession>
<dbReference type="AlphaFoldDB" id="A0A162JBG7"/>
<evidence type="ECO:0000313" key="4">
    <source>
        <dbReference type="Proteomes" id="UP000093694"/>
    </source>
</evidence>